<keyword evidence="4" id="KW-1133">Transmembrane helix</keyword>
<dbReference type="InterPro" id="IPR005632">
    <property type="entry name" value="Chaperone_Skp"/>
</dbReference>
<proteinExistence type="inferred from homology"/>
<dbReference type="Gene3D" id="3.30.910.20">
    <property type="entry name" value="Skp domain"/>
    <property type="match status" value="1"/>
</dbReference>
<keyword evidence="6" id="KW-1185">Reference proteome</keyword>
<evidence type="ECO:0000256" key="4">
    <source>
        <dbReference type="SAM" id="Phobius"/>
    </source>
</evidence>
<keyword evidence="4" id="KW-0472">Membrane</keyword>
<gene>
    <name evidence="5" type="ORF">ACFOWM_04235</name>
</gene>
<dbReference type="InterPro" id="IPR024930">
    <property type="entry name" value="Skp_dom_sf"/>
</dbReference>
<reference evidence="6" key="1">
    <citation type="journal article" date="2019" name="Int. J. Syst. Evol. Microbiol.">
        <title>The Global Catalogue of Microorganisms (GCM) 10K type strain sequencing project: providing services to taxonomists for standard genome sequencing and annotation.</title>
        <authorList>
            <consortium name="The Broad Institute Genomics Platform"/>
            <consortium name="The Broad Institute Genome Sequencing Center for Infectious Disease"/>
            <person name="Wu L."/>
            <person name="Ma J."/>
        </authorList>
    </citation>
    <scope>NUCLEOTIDE SEQUENCE [LARGE SCALE GENOMIC DNA]</scope>
    <source>
        <strain evidence="6">CECT 8289</strain>
    </source>
</reference>
<dbReference type="PANTHER" id="PTHR35089:SF1">
    <property type="entry name" value="CHAPERONE PROTEIN SKP"/>
    <property type="match status" value="1"/>
</dbReference>
<keyword evidence="4" id="KW-0812">Transmembrane</keyword>
<evidence type="ECO:0000256" key="1">
    <source>
        <dbReference type="ARBA" id="ARBA00009091"/>
    </source>
</evidence>
<feature type="coiled-coil region" evidence="3">
    <location>
        <begin position="55"/>
        <end position="129"/>
    </location>
</feature>
<keyword evidence="2" id="KW-0732">Signal</keyword>
<dbReference type="RefSeq" id="WP_379707436.1">
    <property type="nucleotide sequence ID" value="NZ_JBHSCZ010000001.1"/>
</dbReference>
<dbReference type="SUPFAM" id="SSF111384">
    <property type="entry name" value="OmpH-like"/>
    <property type="match status" value="1"/>
</dbReference>
<accession>A0ABV8QPL5</accession>
<keyword evidence="3" id="KW-0175">Coiled coil</keyword>
<dbReference type="Proteomes" id="UP001595907">
    <property type="component" value="Unassembled WGS sequence"/>
</dbReference>
<evidence type="ECO:0000256" key="2">
    <source>
        <dbReference type="ARBA" id="ARBA00022729"/>
    </source>
</evidence>
<name>A0ABV8QPL5_9BACT</name>
<dbReference type="EMBL" id="JBHSCZ010000001">
    <property type="protein sequence ID" value="MFC4262074.1"/>
    <property type="molecule type" value="Genomic_DNA"/>
</dbReference>
<dbReference type="Pfam" id="PF03938">
    <property type="entry name" value="OmpH"/>
    <property type="match status" value="1"/>
</dbReference>
<evidence type="ECO:0000313" key="5">
    <source>
        <dbReference type="EMBL" id="MFC4262074.1"/>
    </source>
</evidence>
<organism evidence="5 6">
    <name type="scientific">Ferruginibacter yonginensis</name>
    <dbReference type="NCBI Taxonomy" id="1310416"/>
    <lineage>
        <taxon>Bacteria</taxon>
        <taxon>Pseudomonadati</taxon>
        <taxon>Bacteroidota</taxon>
        <taxon>Chitinophagia</taxon>
        <taxon>Chitinophagales</taxon>
        <taxon>Chitinophagaceae</taxon>
        <taxon>Ferruginibacter</taxon>
    </lineage>
</organism>
<evidence type="ECO:0000313" key="6">
    <source>
        <dbReference type="Proteomes" id="UP001595907"/>
    </source>
</evidence>
<dbReference type="SMART" id="SM00935">
    <property type="entry name" value="OmpH"/>
    <property type="match status" value="1"/>
</dbReference>
<feature type="transmembrane region" description="Helical" evidence="4">
    <location>
        <begin position="6"/>
        <end position="24"/>
    </location>
</feature>
<protein>
    <submittedName>
        <fullName evidence="5">OmpH family outer membrane protein</fullName>
    </submittedName>
</protein>
<comment type="similarity">
    <text evidence="1">Belongs to the Skp family.</text>
</comment>
<comment type="caution">
    <text evidence="5">The sequence shown here is derived from an EMBL/GenBank/DDBJ whole genome shotgun (WGS) entry which is preliminary data.</text>
</comment>
<dbReference type="PANTHER" id="PTHR35089">
    <property type="entry name" value="CHAPERONE PROTEIN SKP"/>
    <property type="match status" value="1"/>
</dbReference>
<evidence type="ECO:0000256" key="3">
    <source>
        <dbReference type="SAM" id="Coils"/>
    </source>
</evidence>
<sequence length="200" mass="23137">MKQLSIGLNVVLLVAVVFLYIKVFGGKSDTTPSKVVNAPTNNNGLTSRNIAFVELDSLNERIGFIKSRRQQLEAEQRGIESEWQNGYRGLENRKNEFLKKGNAITQQEAEKFQNELYQQQQQIDERKQAATQKLSDKSYQFMDDIQKRLKDFLAEYNKDKKYQYILTIGTGFDYMLYKDTTLNITNEVVAGMNDVLKEKK</sequence>